<dbReference type="SUPFAM" id="SSF50475">
    <property type="entry name" value="FMN-binding split barrel"/>
    <property type="match status" value="1"/>
</dbReference>
<dbReference type="PANTHER" id="PTHR34071">
    <property type="entry name" value="5-NITROIMIDAZOLE ANTIBIOTICS RESISTANCE PROTEIN, NIMA-FAMILY-RELATED PROTEIN-RELATED"/>
    <property type="match status" value="1"/>
</dbReference>
<gene>
    <name evidence="1" type="ORF">SAMN04488029_0332</name>
</gene>
<dbReference type="STRING" id="692418.SAMN04488029_0332"/>
<evidence type="ECO:0008006" key="3">
    <source>
        <dbReference type="Google" id="ProtNLM"/>
    </source>
</evidence>
<dbReference type="PANTHER" id="PTHR34071:SF2">
    <property type="entry name" value="FLAVIN-NUCLEOTIDE-BINDING PROTEIN"/>
    <property type="match status" value="1"/>
</dbReference>
<protein>
    <recommendedName>
        <fullName evidence="3">Nitroimidazol reductase NimA, pyridoxamine 5'-phosphate oxidase superfamily</fullName>
    </recommendedName>
</protein>
<accession>A0A1W2G635</accession>
<dbReference type="InterPro" id="IPR024747">
    <property type="entry name" value="Pyridox_Oxase-rel"/>
</dbReference>
<proteinExistence type="predicted"/>
<reference evidence="1 2" key="1">
    <citation type="submission" date="2017-04" db="EMBL/GenBank/DDBJ databases">
        <authorList>
            <person name="Afonso C.L."/>
            <person name="Miller P.J."/>
            <person name="Scott M.A."/>
            <person name="Spackman E."/>
            <person name="Goraichik I."/>
            <person name="Dimitrov K.M."/>
            <person name="Suarez D.L."/>
            <person name="Swayne D.E."/>
        </authorList>
    </citation>
    <scope>NUCLEOTIDE SEQUENCE [LARGE SCALE GENOMIC DNA]</scope>
    <source>
        <strain evidence="1 2">DSM 26133</strain>
    </source>
</reference>
<dbReference type="RefSeq" id="WP_084371935.1">
    <property type="nucleotide sequence ID" value="NZ_FWYF01000001.1"/>
</dbReference>
<dbReference type="OrthoDB" id="116031at2"/>
<evidence type="ECO:0000313" key="2">
    <source>
        <dbReference type="Proteomes" id="UP000192472"/>
    </source>
</evidence>
<dbReference type="EMBL" id="FWYF01000001">
    <property type="protein sequence ID" value="SMD31994.1"/>
    <property type="molecule type" value="Genomic_DNA"/>
</dbReference>
<name>A0A1W2G635_REIFA</name>
<keyword evidence="2" id="KW-1185">Reference proteome</keyword>
<dbReference type="Proteomes" id="UP000192472">
    <property type="component" value="Unassembled WGS sequence"/>
</dbReference>
<dbReference type="AlphaFoldDB" id="A0A1W2G635"/>
<dbReference type="Gene3D" id="2.30.110.10">
    <property type="entry name" value="Electron Transport, Fmn-binding Protein, Chain A"/>
    <property type="match status" value="1"/>
</dbReference>
<organism evidence="1 2">
    <name type="scientific">Reichenbachiella faecimaris</name>
    <dbReference type="NCBI Taxonomy" id="692418"/>
    <lineage>
        <taxon>Bacteria</taxon>
        <taxon>Pseudomonadati</taxon>
        <taxon>Bacteroidota</taxon>
        <taxon>Cytophagia</taxon>
        <taxon>Cytophagales</taxon>
        <taxon>Reichenbachiellaceae</taxon>
        <taxon>Reichenbachiella</taxon>
    </lineage>
</organism>
<dbReference type="InterPro" id="IPR012349">
    <property type="entry name" value="Split_barrel_FMN-bd"/>
</dbReference>
<dbReference type="Pfam" id="PF12900">
    <property type="entry name" value="Pyridox_ox_2"/>
    <property type="match status" value="1"/>
</dbReference>
<sequence>MEQYEKTAKNKVVRGAKRATYDKEQVFNILDAGCICHISFVMNGEPFIIPTAYGRDGETIYVHGSVKSRTIKAVKEGIPVCMAVTHLDGLVLARSAFHHSANYRSVVLFGTAEEVESNEDKNHGLFVITENILKGRWDECRVPSQKELDITSVLKFKIDAASAKIRTGDPVDESEDYNLNVWAGVLPINNRYDEPIPDQKLRDDIVVSDSAILAWQNSNE</sequence>
<evidence type="ECO:0000313" key="1">
    <source>
        <dbReference type="EMBL" id="SMD31994.1"/>
    </source>
</evidence>